<dbReference type="Proteomes" id="UP000499080">
    <property type="component" value="Unassembled WGS sequence"/>
</dbReference>
<dbReference type="EMBL" id="BGPR01009145">
    <property type="protein sequence ID" value="GBN38244.1"/>
    <property type="molecule type" value="Genomic_DNA"/>
</dbReference>
<evidence type="ECO:0000313" key="2">
    <source>
        <dbReference type="Proteomes" id="UP000499080"/>
    </source>
</evidence>
<evidence type="ECO:0000313" key="1">
    <source>
        <dbReference type="EMBL" id="GBN38244.1"/>
    </source>
</evidence>
<keyword evidence="2" id="KW-1185">Reference proteome</keyword>
<proteinExistence type="predicted"/>
<sequence>MPQEKIRFSNCNKGRLIAILSVKPESEDFVVKQVMEEADHLIVTREIAAAEHKYCIVDGGQGLLVELYVGKDDDTFNGLKFQLFTKWLVKANFNLASLPKTLEAVRQHSFTAYLLFQMWLGQVMSPLKWGWQTTKHGLAPITTMKI</sequence>
<dbReference type="AlphaFoldDB" id="A0A4Y2NHJ7"/>
<accession>A0A4Y2NHJ7</accession>
<dbReference type="OrthoDB" id="8195485at2759"/>
<name>A0A4Y2NHJ7_ARAVE</name>
<organism evidence="1 2">
    <name type="scientific">Araneus ventricosus</name>
    <name type="common">Orbweaver spider</name>
    <name type="synonym">Epeira ventricosa</name>
    <dbReference type="NCBI Taxonomy" id="182803"/>
    <lineage>
        <taxon>Eukaryota</taxon>
        <taxon>Metazoa</taxon>
        <taxon>Ecdysozoa</taxon>
        <taxon>Arthropoda</taxon>
        <taxon>Chelicerata</taxon>
        <taxon>Arachnida</taxon>
        <taxon>Araneae</taxon>
        <taxon>Araneomorphae</taxon>
        <taxon>Entelegynae</taxon>
        <taxon>Araneoidea</taxon>
        <taxon>Araneidae</taxon>
        <taxon>Araneus</taxon>
    </lineage>
</organism>
<protein>
    <submittedName>
        <fullName evidence="1">Uncharacterized protein</fullName>
    </submittedName>
</protein>
<comment type="caution">
    <text evidence="1">The sequence shown here is derived from an EMBL/GenBank/DDBJ whole genome shotgun (WGS) entry which is preliminary data.</text>
</comment>
<gene>
    <name evidence="1" type="ORF">AVEN_261442_1</name>
</gene>
<reference evidence="1 2" key="1">
    <citation type="journal article" date="2019" name="Sci. Rep.">
        <title>Orb-weaving spider Araneus ventricosus genome elucidates the spidroin gene catalogue.</title>
        <authorList>
            <person name="Kono N."/>
            <person name="Nakamura H."/>
            <person name="Ohtoshi R."/>
            <person name="Moran D.A.P."/>
            <person name="Shinohara A."/>
            <person name="Yoshida Y."/>
            <person name="Fujiwara M."/>
            <person name="Mori M."/>
            <person name="Tomita M."/>
            <person name="Arakawa K."/>
        </authorList>
    </citation>
    <scope>NUCLEOTIDE SEQUENCE [LARGE SCALE GENOMIC DNA]</scope>
</reference>